<dbReference type="InterPro" id="IPR036876">
    <property type="entry name" value="UVR_dom_sf"/>
</dbReference>
<dbReference type="NCBIfam" id="TIGR00194">
    <property type="entry name" value="uvrC"/>
    <property type="match status" value="1"/>
</dbReference>
<evidence type="ECO:0000256" key="4">
    <source>
        <dbReference type="ARBA" id="ARBA00022881"/>
    </source>
</evidence>
<proteinExistence type="inferred from homology"/>
<dbReference type="Pfam" id="PF01541">
    <property type="entry name" value="GIY-YIG"/>
    <property type="match status" value="1"/>
</dbReference>
<reference evidence="8" key="1">
    <citation type="submission" date="2018-06" db="EMBL/GenBank/DDBJ databases">
        <authorList>
            <person name="Zhirakovskaya E."/>
        </authorList>
    </citation>
    <scope>NUCLEOTIDE SEQUENCE</scope>
</reference>
<dbReference type="HAMAP" id="MF_00203">
    <property type="entry name" value="UvrC"/>
    <property type="match status" value="1"/>
</dbReference>
<dbReference type="SMART" id="SM00465">
    <property type="entry name" value="GIYc"/>
    <property type="match status" value="1"/>
</dbReference>
<dbReference type="InterPro" id="IPR050066">
    <property type="entry name" value="UvrABC_protein_C"/>
</dbReference>
<evidence type="ECO:0000259" key="6">
    <source>
        <dbReference type="PROSITE" id="PS50164"/>
    </source>
</evidence>
<keyword evidence="4" id="KW-0267">Excision nuclease</keyword>
<dbReference type="FunFam" id="3.40.1440.10:FF:000001">
    <property type="entry name" value="UvrABC system protein C"/>
    <property type="match status" value="1"/>
</dbReference>
<organism evidence="8">
    <name type="scientific">hydrothermal vent metagenome</name>
    <dbReference type="NCBI Taxonomy" id="652676"/>
    <lineage>
        <taxon>unclassified sequences</taxon>
        <taxon>metagenomes</taxon>
        <taxon>ecological metagenomes</taxon>
    </lineage>
</organism>
<protein>
    <submittedName>
        <fullName evidence="8">Excinuclease ABC subunit C</fullName>
    </submittedName>
</protein>
<dbReference type="Pfam" id="PF08459">
    <property type="entry name" value="UvrC_RNaseH_dom"/>
    <property type="match status" value="1"/>
</dbReference>
<dbReference type="SUPFAM" id="SSF46600">
    <property type="entry name" value="C-terminal UvrC-binding domain of UvrB"/>
    <property type="match status" value="1"/>
</dbReference>
<dbReference type="Gene3D" id="3.40.1440.10">
    <property type="entry name" value="GIY-YIG endonuclease"/>
    <property type="match status" value="1"/>
</dbReference>
<dbReference type="Pfam" id="PF22920">
    <property type="entry name" value="UvrC_RNaseH"/>
    <property type="match status" value="1"/>
</dbReference>
<dbReference type="InterPro" id="IPR004791">
    <property type="entry name" value="UvrC"/>
</dbReference>
<sequence>MKNNEIRKILSAIVHSLPESPGVYRYYDGEGKILYVGKAKNLKKRVSSYFNKEPESGKLRVLVRKIRDIKFIVTETELDALLLENNLIKKLQPRYNIMLKDDKTYPWLCIKKEPFPRVFSTRHVLNDGSEYYGPYASVRMMKTLLDIIRKLYPLRTCKLNLSPKNIQKGKFKICLEYHLGNCKAPCVGKQTEEDYLKTINGIRAIIKGNLSEVIDSLRKLMMIYAGKQDFENAQLVKEKLESLENYKSKSTIVNPRINNVDVFSVLDEENQAYVNYLKVMNGSIVQAHTVEVKKKLNETPVEILTFAIADLRQRFSSHAYEIIVPFRPEMGWNEVKITVPRRGDKKQLLELSQRNTKYFRMERQKQQELVDPDRHSRRILEKMKQDLHLNVLPEVIECFDNSNIQGAYPVASMVQFVKAMPNKKAYRHFNIKTVEGSDDFASMEEIILRRYGRLLKEGKALPQLIVVDGGKGQLSAAVKSLKQLELYGKTGIIGIAKKLEELYFPNDPLPLYLDKKSETLRIIQQLRDEAHRFGIAHHRKRRRKGTLKSELTEIKGIGEDTARKLLQKFKSVRKIREAPEENMAIVIGKAKAKIVFHHFHPVSGQ</sequence>
<gene>
    <name evidence="8" type="ORF">MNBD_BACTEROID07-147</name>
</gene>
<keyword evidence="1" id="KW-0963">Cytoplasm</keyword>
<evidence type="ECO:0000313" key="8">
    <source>
        <dbReference type="EMBL" id="VAW30380.1"/>
    </source>
</evidence>
<evidence type="ECO:0000259" key="7">
    <source>
        <dbReference type="PROSITE" id="PS50165"/>
    </source>
</evidence>
<dbReference type="AlphaFoldDB" id="A0A3B0UMP0"/>
<dbReference type="InterPro" id="IPR038476">
    <property type="entry name" value="UvrC_RNase_H_dom_sf"/>
</dbReference>
<dbReference type="InterPro" id="IPR000305">
    <property type="entry name" value="GIY-YIG_endonuc"/>
</dbReference>
<dbReference type="PANTHER" id="PTHR30562:SF1">
    <property type="entry name" value="UVRABC SYSTEM PROTEIN C"/>
    <property type="match status" value="1"/>
</dbReference>
<dbReference type="EMBL" id="UOET01000506">
    <property type="protein sequence ID" value="VAW30380.1"/>
    <property type="molecule type" value="Genomic_DNA"/>
</dbReference>
<evidence type="ECO:0000256" key="2">
    <source>
        <dbReference type="ARBA" id="ARBA00022763"/>
    </source>
</evidence>
<keyword evidence="5" id="KW-0234">DNA repair</keyword>
<keyword evidence="2" id="KW-0227">DNA damage</keyword>
<dbReference type="GO" id="GO:0009381">
    <property type="term" value="F:excinuclease ABC activity"/>
    <property type="evidence" value="ECO:0007669"/>
    <property type="project" value="InterPro"/>
</dbReference>
<dbReference type="InterPro" id="IPR035901">
    <property type="entry name" value="GIY-YIG_endonuc_sf"/>
</dbReference>
<dbReference type="InterPro" id="IPR010994">
    <property type="entry name" value="RuvA_2-like"/>
</dbReference>
<evidence type="ECO:0000256" key="1">
    <source>
        <dbReference type="ARBA" id="ARBA00022490"/>
    </source>
</evidence>
<name>A0A3B0UMP0_9ZZZZ</name>
<dbReference type="GO" id="GO:0009380">
    <property type="term" value="C:excinuclease repair complex"/>
    <property type="evidence" value="ECO:0007669"/>
    <property type="project" value="InterPro"/>
</dbReference>
<dbReference type="Gene3D" id="3.30.420.340">
    <property type="entry name" value="UvrC, RNAse H endonuclease domain"/>
    <property type="match status" value="1"/>
</dbReference>
<dbReference type="PANTHER" id="PTHR30562">
    <property type="entry name" value="UVRC/OXIDOREDUCTASE"/>
    <property type="match status" value="1"/>
</dbReference>
<accession>A0A3B0UMP0</accession>
<feature type="domain" description="GIY-YIG" evidence="6">
    <location>
        <begin position="19"/>
        <end position="97"/>
    </location>
</feature>
<feature type="domain" description="UvrC family homology region profile" evidence="7">
    <location>
        <begin position="266"/>
        <end position="477"/>
    </location>
</feature>
<dbReference type="GO" id="GO:0006289">
    <property type="term" value="P:nucleotide-excision repair"/>
    <property type="evidence" value="ECO:0007669"/>
    <property type="project" value="InterPro"/>
</dbReference>
<evidence type="ECO:0000256" key="3">
    <source>
        <dbReference type="ARBA" id="ARBA00022769"/>
    </source>
</evidence>
<keyword evidence="3" id="KW-0228">DNA excision</keyword>
<dbReference type="SUPFAM" id="SSF82771">
    <property type="entry name" value="GIY-YIG endonuclease"/>
    <property type="match status" value="1"/>
</dbReference>
<dbReference type="PROSITE" id="PS50164">
    <property type="entry name" value="GIY_YIG"/>
    <property type="match status" value="1"/>
</dbReference>
<evidence type="ECO:0000256" key="5">
    <source>
        <dbReference type="ARBA" id="ARBA00023204"/>
    </source>
</evidence>
<dbReference type="CDD" id="cd10434">
    <property type="entry name" value="GIY-YIG_UvrC_Cho"/>
    <property type="match status" value="1"/>
</dbReference>
<dbReference type="PROSITE" id="PS50165">
    <property type="entry name" value="UVRC"/>
    <property type="match status" value="1"/>
</dbReference>
<dbReference type="InterPro" id="IPR001162">
    <property type="entry name" value="UvrC_RNase_H_dom"/>
</dbReference>
<dbReference type="InterPro" id="IPR047296">
    <property type="entry name" value="GIY-YIG_UvrC_Cho"/>
</dbReference>
<dbReference type="Gene3D" id="1.10.150.20">
    <property type="entry name" value="5' to 3' exonuclease, C-terminal subdomain"/>
    <property type="match status" value="1"/>
</dbReference>
<dbReference type="SUPFAM" id="SSF47781">
    <property type="entry name" value="RuvA domain 2-like"/>
    <property type="match status" value="1"/>
</dbReference>